<protein>
    <submittedName>
        <fullName evidence="1">Uncharacterized protein</fullName>
    </submittedName>
</protein>
<name>A0AAJ5WDA4_9SPHI</name>
<evidence type="ECO:0000313" key="2">
    <source>
        <dbReference type="Proteomes" id="UP001214530"/>
    </source>
</evidence>
<organism evidence="1 2">
    <name type="scientific">Candidatus Pedobacter colombiensis</name>
    <dbReference type="NCBI Taxonomy" id="3121371"/>
    <lineage>
        <taxon>Bacteria</taxon>
        <taxon>Pseudomonadati</taxon>
        <taxon>Bacteroidota</taxon>
        <taxon>Sphingobacteriia</taxon>
        <taxon>Sphingobacteriales</taxon>
        <taxon>Sphingobacteriaceae</taxon>
        <taxon>Pedobacter</taxon>
    </lineage>
</organism>
<dbReference type="Proteomes" id="UP001214530">
    <property type="component" value="Chromosome"/>
</dbReference>
<sequence length="540" mass="59892">MGQDLNELIKQKPFAIQGTFGIGMGNYFSSGIAPRARSFSYLFNGMPSLSVYGVNFPFSVVVSDQQRSFRQPFNQYGMSPRYKWITLHAGWRNIEFSPFTLSGINFLGGGVELNPGKLRFGLIYGRFNKAIEEEIQPLAFAQTPAYKRMGYSVKLGAGTEANHFDFILVKAKDDSTSLKTRPILSGISPAENVVVGIASRWTLFKRILLDLEASGSLYTRDLYADTIGSKGEFKKVNFLKGLMAINTSTQLLSAGQASIGYRGTGYSLKLQYRRVDPDYKSMGAYYFETDVENYTINGDVSILKNKIRLNGSLGFQHDNILKDKLATSNKNIGSLGISYNLIRFGIDLRYSNYGLTQSRGINPIIDTIRIARTNHNLSIVTRYGFGNASIPQSLVLTGNLQSLVDLNRKTAGQTETNSKTGNLSYQLALTKLAISFNAGFNYAVSDLLTMKSEIYGPTIGIDKQFLKGKALLNTALSYQQQKNNHIDAGNIFSGNVNGSYRISKRDALNLSLSYLKSNSPDNLTPTFDETRTNLNITHRF</sequence>
<proteinExistence type="predicted"/>
<accession>A0AAJ5WDA4</accession>
<dbReference type="AlphaFoldDB" id="A0AAJ5WDA4"/>
<reference evidence="1" key="1">
    <citation type="submission" date="2023-03" db="EMBL/GenBank/DDBJ databases">
        <title>Andean soil-derived lignocellulolytic bacterial consortium as a source of novel taxa and putative plastic-active enzymes.</title>
        <authorList>
            <person name="Diaz-Garcia L."/>
            <person name="Chuvochina M."/>
            <person name="Feuerriegel G."/>
            <person name="Bunk B."/>
            <person name="Sproer C."/>
            <person name="Streit W.R."/>
            <person name="Rodriguez L.M."/>
            <person name="Overmann J."/>
            <person name="Jimenez D.J."/>
        </authorList>
    </citation>
    <scope>NUCLEOTIDE SEQUENCE</scope>
    <source>
        <strain evidence="1">MAG 3858</strain>
    </source>
</reference>
<dbReference type="EMBL" id="CP119313">
    <property type="protein sequence ID" value="WEK21415.1"/>
    <property type="molecule type" value="Genomic_DNA"/>
</dbReference>
<gene>
    <name evidence="1" type="ORF">P0Y49_09720</name>
</gene>
<evidence type="ECO:0000313" key="1">
    <source>
        <dbReference type="EMBL" id="WEK21415.1"/>
    </source>
</evidence>